<dbReference type="InterPro" id="IPR041657">
    <property type="entry name" value="HTH_17"/>
</dbReference>
<feature type="domain" description="Helix-turn-helix" evidence="1">
    <location>
        <begin position="27"/>
        <end position="77"/>
    </location>
</feature>
<reference evidence="2" key="1">
    <citation type="submission" date="2018-01" db="EMBL/GenBank/DDBJ databases">
        <authorList>
            <consortium name="Urmite Genomes"/>
        </authorList>
    </citation>
    <scope>NUCLEOTIDE SEQUENCE [LARGE SCALE GENOMIC DNA]</scope>
    <source>
        <strain evidence="2">AFP003</strain>
    </source>
</reference>
<evidence type="ECO:0000259" key="1">
    <source>
        <dbReference type="Pfam" id="PF12728"/>
    </source>
</evidence>
<dbReference type="Proteomes" id="UP000236318">
    <property type="component" value="Unassembled WGS sequence"/>
</dbReference>
<comment type="caution">
    <text evidence="2">The sequence shown here is derived from an EMBL/GenBank/DDBJ whole genome shotgun (WGS) entry which is preliminary data.</text>
</comment>
<dbReference type="EMBL" id="FXEG02000002">
    <property type="protein sequence ID" value="SOX53811.1"/>
    <property type="molecule type" value="Genomic_DNA"/>
</dbReference>
<gene>
    <name evidence="2" type="ORF">MAAFP003_2487</name>
</gene>
<dbReference type="Pfam" id="PF12728">
    <property type="entry name" value="HTH_17"/>
    <property type="match status" value="1"/>
</dbReference>
<proteinExistence type="predicted"/>
<name>A0A2K4YAK3_9MYCO</name>
<dbReference type="AlphaFoldDB" id="A0A2K4YAK3"/>
<dbReference type="GO" id="GO:0003677">
    <property type="term" value="F:DNA binding"/>
    <property type="evidence" value="ECO:0007669"/>
    <property type="project" value="UniProtKB-KW"/>
</dbReference>
<dbReference type="RefSeq" id="WP_165796357.1">
    <property type="nucleotide sequence ID" value="NZ_FXEG02000002.1"/>
</dbReference>
<keyword evidence="2" id="KW-0238">DNA-binding</keyword>
<organism evidence="2 3">
    <name type="scientific">Mycobacterium ahvazicum</name>
    <dbReference type="NCBI Taxonomy" id="1964395"/>
    <lineage>
        <taxon>Bacteria</taxon>
        <taxon>Bacillati</taxon>
        <taxon>Actinomycetota</taxon>
        <taxon>Actinomycetes</taxon>
        <taxon>Mycobacteriales</taxon>
        <taxon>Mycobacteriaceae</taxon>
        <taxon>Mycobacterium</taxon>
        <taxon>Mycobacterium simiae complex</taxon>
    </lineage>
</organism>
<sequence length="89" mass="10189">MSGEVLLGFGRRRPAGGKMIDDEQAEVLTTRDLEKMLKVPRKTQMDLRARGGFIPHFFVGHKVFYRKEAVLQWIREQESTATRGPDGRS</sequence>
<evidence type="ECO:0000313" key="2">
    <source>
        <dbReference type="EMBL" id="SOX53811.1"/>
    </source>
</evidence>
<evidence type="ECO:0000313" key="3">
    <source>
        <dbReference type="Proteomes" id="UP000236318"/>
    </source>
</evidence>
<protein>
    <submittedName>
        <fullName evidence="2">DNA-binding protein</fullName>
    </submittedName>
</protein>
<keyword evidence="3" id="KW-1185">Reference proteome</keyword>
<accession>A0A2K4YAK3</accession>